<feature type="transmembrane region" description="Helical" evidence="6">
    <location>
        <begin position="43"/>
        <end position="64"/>
    </location>
</feature>
<evidence type="ECO:0000256" key="1">
    <source>
        <dbReference type="ARBA" id="ARBA00004651"/>
    </source>
</evidence>
<feature type="transmembrane region" description="Helical" evidence="6">
    <location>
        <begin position="129"/>
        <end position="150"/>
    </location>
</feature>
<reference evidence="7 8" key="1">
    <citation type="journal article" date="2011" name="J. Bacteriol.">
        <title>Complete genome sequence of the dog commensal and human pathogen Capnocytophaga canimorsus strain 5.</title>
        <authorList>
            <person name="Manfredi P."/>
            <person name="Pagni M."/>
            <person name="Cornelis G.R."/>
        </authorList>
    </citation>
    <scope>NUCLEOTIDE SEQUENCE [LARGE SCALE GENOMIC DNA]</scope>
    <source>
        <strain evidence="8">5</strain>
    </source>
</reference>
<feature type="transmembrane region" description="Helical" evidence="6">
    <location>
        <begin position="76"/>
        <end position="94"/>
    </location>
</feature>
<comment type="subcellular location">
    <subcellularLocation>
        <location evidence="1">Cell membrane</location>
        <topology evidence="1">Multi-pass membrane protein</topology>
    </subcellularLocation>
</comment>
<dbReference type="InterPro" id="IPR001123">
    <property type="entry name" value="LeuE-type"/>
</dbReference>
<organism evidence="7 8">
    <name type="scientific">Capnocytophaga canimorsus (strain 5)</name>
    <dbReference type="NCBI Taxonomy" id="860228"/>
    <lineage>
        <taxon>Bacteria</taxon>
        <taxon>Pseudomonadati</taxon>
        <taxon>Bacteroidota</taxon>
        <taxon>Flavobacteriia</taxon>
        <taxon>Flavobacteriales</taxon>
        <taxon>Flavobacteriaceae</taxon>
        <taxon>Capnocytophaga</taxon>
    </lineage>
</organism>
<dbReference type="STRING" id="860228.Ccan_00030"/>
<dbReference type="HOGENOM" id="CLU_081564_0_0_10"/>
<dbReference type="Proteomes" id="UP000008895">
    <property type="component" value="Chromosome"/>
</dbReference>
<dbReference type="Pfam" id="PF01810">
    <property type="entry name" value="LysE"/>
    <property type="match status" value="1"/>
</dbReference>
<evidence type="ECO:0000256" key="5">
    <source>
        <dbReference type="ARBA" id="ARBA00023136"/>
    </source>
</evidence>
<dbReference type="AlphaFoldDB" id="F9YPF2"/>
<keyword evidence="8" id="KW-1185">Reference proteome</keyword>
<protein>
    <submittedName>
        <fullName evidence="7">Amino acid efflux protein ycgF</fullName>
    </submittedName>
</protein>
<feature type="transmembrane region" description="Helical" evidence="6">
    <location>
        <begin position="200"/>
        <end position="218"/>
    </location>
</feature>
<keyword evidence="5 6" id="KW-0472">Membrane</keyword>
<feature type="transmembrane region" description="Helical" evidence="6">
    <location>
        <begin position="162"/>
        <end position="180"/>
    </location>
</feature>
<name>F9YPF2_CAPCC</name>
<dbReference type="PANTHER" id="PTHR30086">
    <property type="entry name" value="ARGININE EXPORTER PROTEIN ARGO"/>
    <property type="match status" value="1"/>
</dbReference>
<proteinExistence type="predicted"/>
<dbReference type="GO" id="GO:0005886">
    <property type="term" value="C:plasma membrane"/>
    <property type="evidence" value="ECO:0007669"/>
    <property type="project" value="UniProtKB-SubCell"/>
</dbReference>
<dbReference type="EMBL" id="CP002113">
    <property type="protein sequence ID" value="AEK22126.1"/>
    <property type="molecule type" value="Genomic_DNA"/>
</dbReference>
<dbReference type="GO" id="GO:0015171">
    <property type="term" value="F:amino acid transmembrane transporter activity"/>
    <property type="evidence" value="ECO:0007669"/>
    <property type="project" value="TreeGrafter"/>
</dbReference>
<sequence>MIITMLHDILVALPLGLILAFTIGPVFFVLLETAITKGFRMAMVFDFGVILADIFFILIAYFTTSNLLEKIKDDPRLFMFGGIIMIFYGLFSFIKEKKDFNKQRRIKEQGKEISFEVKKNYFSTFVKGFLLNFINIGVLGFWLGIIIVFAPRLDMDTYRISVFFSAIILSYFLVDCLKMFLAKQLKNKLTAFHIHKIKRIISIVLLVFGVLLFLQGIFPESKETIGEQLNKFEIFN</sequence>
<dbReference type="PANTHER" id="PTHR30086:SF20">
    <property type="entry name" value="ARGININE EXPORTER PROTEIN ARGO-RELATED"/>
    <property type="match status" value="1"/>
</dbReference>
<keyword evidence="4 6" id="KW-1133">Transmembrane helix</keyword>
<evidence type="ECO:0000256" key="6">
    <source>
        <dbReference type="SAM" id="Phobius"/>
    </source>
</evidence>
<evidence type="ECO:0000256" key="3">
    <source>
        <dbReference type="ARBA" id="ARBA00022692"/>
    </source>
</evidence>
<feature type="transmembrane region" description="Helical" evidence="6">
    <location>
        <begin position="12"/>
        <end position="31"/>
    </location>
</feature>
<keyword evidence="3 6" id="KW-0812">Transmembrane</keyword>
<accession>F9YPF2</accession>
<dbReference type="KEGG" id="ccm:Ccan_00030"/>
<evidence type="ECO:0000313" key="8">
    <source>
        <dbReference type="Proteomes" id="UP000008895"/>
    </source>
</evidence>
<gene>
    <name evidence="7" type="ordered locus">Ccan_00030</name>
</gene>
<evidence type="ECO:0000256" key="2">
    <source>
        <dbReference type="ARBA" id="ARBA00022475"/>
    </source>
</evidence>
<evidence type="ECO:0000256" key="4">
    <source>
        <dbReference type="ARBA" id="ARBA00022989"/>
    </source>
</evidence>
<keyword evidence="2" id="KW-1003">Cell membrane</keyword>
<evidence type="ECO:0000313" key="7">
    <source>
        <dbReference type="EMBL" id="AEK22126.1"/>
    </source>
</evidence>
<dbReference type="eggNOG" id="COG1280">
    <property type="taxonomic scope" value="Bacteria"/>
</dbReference>